<evidence type="ECO:0000313" key="4">
    <source>
        <dbReference type="Proteomes" id="UP001195769"/>
    </source>
</evidence>
<evidence type="ECO:0000259" key="2">
    <source>
        <dbReference type="SMART" id="SM01006"/>
    </source>
</evidence>
<dbReference type="AlphaFoldDB" id="A0AAD4DYS9"/>
<dbReference type="RefSeq" id="XP_041222166.1">
    <property type="nucleotide sequence ID" value="XM_041362573.1"/>
</dbReference>
<comment type="caution">
    <text evidence="3">The sequence shown here is derived from an EMBL/GenBank/DDBJ whole genome shotgun (WGS) entry which is preliminary data.</text>
</comment>
<dbReference type="Pfam" id="PF13523">
    <property type="entry name" value="Acetyltransf_8"/>
    <property type="match status" value="1"/>
</dbReference>
<accession>A0AAD4DYS9</accession>
<evidence type="ECO:0000313" key="3">
    <source>
        <dbReference type="EMBL" id="KAG1896590.1"/>
    </source>
</evidence>
<comment type="similarity">
    <text evidence="1">Belongs to the lysine N-acyltransferase MbtK family.</text>
</comment>
<dbReference type="SMART" id="SM01006">
    <property type="entry name" value="AlcB"/>
    <property type="match status" value="1"/>
</dbReference>
<sequence>MHCTDISVSDDQKVDNFILPDGAVMTAKADSVSPTNFIHIDELIVCEYHLLDRTTQLFETTASHVPSFQVIEILSSSQVSSPQTYRNDISVKDMWATVYALFTLYHNQETIPVVLSQKINNSEELRSYLLRSGLGRTAHAPTASKEEIYLHRATFWQGAGTQGYHSRGWLPPSSFSVAPFPFIPSFTRTPTVISGHPRRETLEFTYFDLRSGSNTSEHLDFFHRWHNSERVNKGWGERGSLEKHRAYITEITNDPGVLPVIMSWNGNPMGYAEITYLKENHVAPYIPGGPGDWDRGIHVLVGEDKFRGAVRTSLWHRALIHYCFLADLRTESVMTEPRADNSSIIKVEFDSAMHIRTIFDFPYKRSALFRVPRYRFFRLDLL</sequence>
<name>A0AAD4DYS9_9AGAM</name>
<keyword evidence="4" id="KW-1185">Reference proteome</keyword>
<dbReference type="SUPFAM" id="SSF55729">
    <property type="entry name" value="Acyl-CoA N-acyltransferases (Nat)"/>
    <property type="match status" value="1"/>
</dbReference>
<dbReference type="InterPro" id="IPR019432">
    <property type="entry name" value="Acyltransferase_MbtK/IucB-like"/>
</dbReference>
<dbReference type="Gene3D" id="3.40.630.30">
    <property type="match status" value="1"/>
</dbReference>
<dbReference type="PANTHER" id="PTHR31438">
    <property type="entry name" value="LYSINE N-ACYLTRANSFERASE C17G9.06C-RELATED"/>
    <property type="match status" value="1"/>
</dbReference>
<gene>
    <name evidence="3" type="ORF">F5891DRAFT_1053401</name>
</gene>
<proteinExistence type="inferred from homology"/>
<dbReference type="GO" id="GO:0016410">
    <property type="term" value="F:N-acyltransferase activity"/>
    <property type="evidence" value="ECO:0007669"/>
    <property type="project" value="TreeGrafter"/>
</dbReference>
<dbReference type="GO" id="GO:0019290">
    <property type="term" value="P:siderophore biosynthetic process"/>
    <property type="evidence" value="ECO:0007669"/>
    <property type="project" value="InterPro"/>
</dbReference>
<dbReference type="InterPro" id="IPR016181">
    <property type="entry name" value="Acyl_CoA_acyltransferase"/>
</dbReference>
<dbReference type="EMBL" id="JABBWK010000054">
    <property type="protein sequence ID" value="KAG1896590.1"/>
    <property type="molecule type" value="Genomic_DNA"/>
</dbReference>
<dbReference type="GeneID" id="64656871"/>
<dbReference type="PANTHER" id="PTHR31438:SF1">
    <property type="entry name" value="LYSINE N-ACYLTRANSFERASE C17G9.06C-RELATED"/>
    <property type="match status" value="1"/>
</dbReference>
<feature type="domain" description="Acyltransferase MbtK/IucB-like conserved" evidence="2">
    <location>
        <begin position="211"/>
        <end position="258"/>
    </location>
</feature>
<reference evidence="3" key="1">
    <citation type="journal article" date="2020" name="New Phytol.">
        <title>Comparative genomics reveals dynamic genome evolution in host specialist ectomycorrhizal fungi.</title>
        <authorList>
            <person name="Lofgren L.A."/>
            <person name="Nguyen N.H."/>
            <person name="Vilgalys R."/>
            <person name="Ruytinx J."/>
            <person name="Liao H.L."/>
            <person name="Branco S."/>
            <person name="Kuo A."/>
            <person name="LaButti K."/>
            <person name="Lipzen A."/>
            <person name="Andreopoulos W."/>
            <person name="Pangilinan J."/>
            <person name="Riley R."/>
            <person name="Hundley H."/>
            <person name="Na H."/>
            <person name="Barry K."/>
            <person name="Grigoriev I.V."/>
            <person name="Stajich J.E."/>
            <person name="Kennedy P.G."/>
        </authorList>
    </citation>
    <scope>NUCLEOTIDE SEQUENCE</scope>
    <source>
        <strain evidence="3">FC203</strain>
    </source>
</reference>
<protein>
    <submittedName>
        <fullName evidence="3">Acyl-CoA N-acyltransferase</fullName>
    </submittedName>
</protein>
<organism evidence="3 4">
    <name type="scientific">Suillus fuscotomentosus</name>
    <dbReference type="NCBI Taxonomy" id="1912939"/>
    <lineage>
        <taxon>Eukaryota</taxon>
        <taxon>Fungi</taxon>
        <taxon>Dikarya</taxon>
        <taxon>Basidiomycota</taxon>
        <taxon>Agaricomycotina</taxon>
        <taxon>Agaricomycetes</taxon>
        <taxon>Agaricomycetidae</taxon>
        <taxon>Boletales</taxon>
        <taxon>Suillineae</taxon>
        <taxon>Suillaceae</taxon>
        <taxon>Suillus</taxon>
    </lineage>
</organism>
<evidence type="ECO:0000256" key="1">
    <source>
        <dbReference type="ARBA" id="ARBA00009893"/>
    </source>
</evidence>
<dbReference type="Proteomes" id="UP001195769">
    <property type="component" value="Unassembled WGS sequence"/>
</dbReference>